<evidence type="ECO:0000313" key="2">
    <source>
        <dbReference type="Proteomes" id="UP001501747"/>
    </source>
</evidence>
<name>A0ABP7R282_9PSEU</name>
<comment type="caution">
    <text evidence="1">The sequence shown here is derived from an EMBL/GenBank/DDBJ whole genome shotgun (WGS) entry which is preliminary data.</text>
</comment>
<keyword evidence="2" id="KW-1185">Reference proteome</keyword>
<evidence type="ECO:0008006" key="3">
    <source>
        <dbReference type="Google" id="ProtNLM"/>
    </source>
</evidence>
<dbReference type="InterPro" id="IPR046348">
    <property type="entry name" value="SIS_dom_sf"/>
</dbReference>
<evidence type="ECO:0000313" key="1">
    <source>
        <dbReference type="EMBL" id="GAA3991431.1"/>
    </source>
</evidence>
<dbReference type="SUPFAM" id="SSF53697">
    <property type="entry name" value="SIS domain"/>
    <property type="match status" value="1"/>
</dbReference>
<reference evidence="2" key="1">
    <citation type="journal article" date="2019" name="Int. J. Syst. Evol. Microbiol.">
        <title>The Global Catalogue of Microorganisms (GCM) 10K type strain sequencing project: providing services to taxonomists for standard genome sequencing and annotation.</title>
        <authorList>
            <consortium name="The Broad Institute Genomics Platform"/>
            <consortium name="The Broad Institute Genome Sequencing Center for Infectious Disease"/>
            <person name="Wu L."/>
            <person name="Ma J."/>
        </authorList>
    </citation>
    <scope>NUCLEOTIDE SEQUENCE [LARGE SCALE GENOMIC DNA]</scope>
    <source>
        <strain evidence="2">JCM 17342</strain>
    </source>
</reference>
<dbReference type="EMBL" id="BAABAL010000005">
    <property type="protein sequence ID" value="GAA3991431.1"/>
    <property type="molecule type" value="Genomic_DNA"/>
</dbReference>
<protein>
    <recommendedName>
        <fullName evidence="3">Phosphoglucose isomerase-like protein</fullName>
    </recommendedName>
</protein>
<gene>
    <name evidence="1" type="ORF">GCM10022247_07810</name>
</gene>
<proteinExistence type="predicted"/>
<organism evidence="1 2">
    <name type="scientific">Allokutzneria multivorans</name>
    <dbReference type="NCBI Taxonomy" id="1142134"/>
    <lineage>
        <taxon>Bacteria</taxon>
        <taxon>Bacillati</taxon>
        <taxon>Actinomycetota</taxon>
        <taxon>Actinomycetes</taxon>
        <taxon>Pseudonocardiales</taxon>
        <taxon>Pseudonocardiaceae</taxon>
        <taxon>Allokutzneria</taxon>
    </lineage>
</organism>
<dbReference type="Proteomes" id="UP001501747">
    <property type="component" value="Unassembled WGS sequence"/>
</dbReference>
<sequence length="361" mass="36845">MLLDDTLLDDPRRLQDADGGGLLRAAAMAGAQVRATEEAAIEGGIERLVGRDRPRALVLLTRPGVGPASAQLLAALLGPACPVPVVLSDVVPGWVGALDVVIAHTDDPGDRVLAESVELATRRGARMVITAPESGPVAQAAAGRALLLPPRIPVPGALSFARVLAAGLITLSTLGLLRADLPALADELDREAERDHPMHESFVNPAKSLALRLADRTPLLWGLDHAATAVAAHGALALASFSGVVADVAGYPQAVIRPALHRAAVSATSQADIFADPDDDEGVPPRVLLLAVSQGPVADAARMAASESLRGADVIAPAEEVTGDEALRAALLAVRFDLAALYLGLAAGRLGGPGIVSPAAL</sequence>
<accession>A0ABP7R282</accession>